<dbReference type="InterPro" id="IPR016040">
    <property type="entry name" value="NAD(P)-bd_dom"/>
</dbReference>
<accession>X1D3G5</accession>
<dbReference type="GO" id="GO:0004074">
    <property type="term" value="F:biliverdin reductase [NAD(P)H] activity"/>
    <property type="evidence" value="ECO:0007669"/>
    <property type="project" value="TreeGrafter"/>
</dbReference>
<dbReference type="Gene3D" id="3.40.50.720">
    <property type="entry name" value="NAD(P)-binding Rossmann-like Domain"/>
    <property type="match status" value="1"/>
</dbReference>
<dbReference type="EMBL" id="BART01028546">
    <property type="protein sequence ID" value="GAG91021.1"/>
    <property type="molecule type" value="Genomic_DNA"/>
</dbReference>
<dbReference type="InterPro" id="IPR051606">
    <property type="entry name" value="Polyketide_Oxido-like"/>
</dbReference>
<dbReference type="SUPFAM" id="SSF51735">
    <property type="entry name" value="NAD(P)-binding Rossmann-fold domains"/>
    <property type="match status" value="1"/>
</dbReference>
<dbReference type="PANTHER" id="PTHR43355">
    <property type="entry name" value="FLAVIN REDUCTASE (NADPH)"/>
    <property type="match status" value="1"/>
</dbReference>
<reference evidence="2" key="1">
    <citation type="journal article" date="2014" name="Front. Microbiol.">
        <title>High frequency of phylogenetically diverse reductive dehalogenase-homologous genes in deep subseafloor sedimentary metagenomes.</title>
        <authorList>
            <person name="Kawai M."/>
            <person name="Futagami T."/>
            <person name="Toyoda A."/>
            <person name="Takaki Y."/>
            <person name="Nishi S."/>
            <person name="Hori S."/>
            <person name="Arai W."/>
            <person name="Tsubouchi T."/>
            <person name="Morono Y."/>
            <person name="Uchiyama I."/>
            <person name="Ito T."/>
            <person name="Fujiyama A."/>
            <person name="Inagaki F."/>
            <person name="Takami H."/>
        </authorList>
    </citation>
    <scope>NUCLEOTIDE SEQUENCE</scope>
    <source>
        <strain evidence="2">Expedition CK06-06</strain>
    </source>
</reference>
<evidence type="ECO:0000259" key="1">
    <source>
        <dbReference type="Pfam" id="PF13460"/>
    </source>
</evidence>
<feature type="domain" description="NAD(P)-binding" evidence="1">
    <location>
        <begin position="2"/>
        <end position="140"/>
    </location>
</feature>
<dbReference type="AlphaFoldDB" id="X1D3G5"/>
<comment type="caution">
    <text evidence="2">The sequence shown here is derived from an EMBL/GenBank/DDBJ whole genome shotgun (WGS) entry which is preliminary data.</text>
</comment>
<dbReference type="Pfam" id="PF13460">
    <property type="entry name" value="NAD_binding_10"/>
    <property type="match status" value="1"/>
</dbReference>
<proteinExistence type="predicted"/>
<dbReference type="PANTHER" id="PTHR43355:SF2">
    <property type="entry name" value="FLAVIN REDUCTASE (NADPH)"/>
    <property type="match status" value="1"/>
</dbReference>
<dbReference type="InterPro" id="IPR036291">
    <property type="entry name" value="NAD(P)-bd_dom_sf"/>
</dbReference>
<organism evidence="2">
    <name type="scientific">marine sediment metagenome</name>
    <dbReference type="NCBI Taxonomy" id="412755"/>
    <lineage>
        <taxon>unclassified sequences</taxon>
        <taxon>metagenomes</taxon>
        <taxon>ecological metagenomes</taxon>
    </lineage>
</organism>
<feature type="non-terminal residue" evidence="2">
    <location>
        <position position="1"/>
    </location>
</feature>
<evidence type="ECO:0000313" key="2">
    <source>
        <dbReference type="EMBL" id="GAG91021.1"/>
    </source>
</evidence>
<protein>
    <recommendedName>
        <fullName evidence="1">NAD(P)-binding domain-containing protein</fullName>
    </recommendedName>
</protein>
<dbReference type="GO" id="GO:0042602">
    <property type="term" value="F:riboflavin reductase (NADPH) activity"/>
    <property type="evidence" value="ECO:0007669"/>
    <property type="project" value="TreeGrafter"/>
</dbReference>
<gene>
    <name evidence="2" type="ORF">S01H4_50300</name>
</gene>
<name>X1D3G5_9ZZZZ</name>
<sequence length="152" mass="16779">KQAVEGRDAVCITIGINPTRKPVTVFSEGAKNVIEAMTHSAANLLICVTGIGAGDSKNHGGFFYDKIFNPLLLKTIYEDKNRQEELVHNSDLEWVVVRPGFLTNKPLTGTYRALTELQGVTAGKISRADVAHFILSEIKEKAYLFKTPLLTY</sequence>